<feature type="transmembrane region" description="Helical" evidence="2">
    <location>
        <begin position="154"/>
        <end position="173"/>
    </location>
</feature>
<keyword evidence="2" id="KW-1133">Transmembrane helix</keyword>
<sequence>MKRLLSRTQRRSMRNSCHSGKLTLNISFFKLQPWDSFIAEAHKEFAWSRVWMNHHEVIDFTVFEFGKRTVYLQSRLCLLTFTLITTCYIYLPLLMAKTDYSFLSGLSYMHCWMFILVAIHQLFEICALVYCYYTIPTCVLVRVHQTPWYFKITWLLHNTVPPNLMACNVMYTLCLSDVAKYEGYFHLMCQVVLTVVIGANVCMTGTPSRLCHIYQPLLLTLIHLLFTFLFPILGYTNAEGDPFVYRNLDWISLLNSIMSSLLWLAITTVCYILCVMICWSRRVIFRQHRKKTRPVYGMEEEEYFPIESDSVHCPDHWKTSNNNFCFKGCLGKESAQTPPYSQLPYDPHESYREADAERNKHLLEDRSFHEGPNVPVLPTSQGADARSHRKSYDVMTEMGRLTECYDEMLADREDITTHLPIWSPAGSHPNPTTGSHPDRATEPLAKAPGGRKSLKLKKLKNALVALRRKQRSRDFGSKKRALRHVRASFGAKPQLPTRIFNVLEQWRRSHGDPADVERQAERGDSTSLGESGTSCSYSGEDSLDEDIESEDNEDEYDLVDDSSSDSVFWK</sequence>
<proteinExistence type="predicted"/>
<reference evidence="3 4" key="1">
    <citation type="submission" date="2024-04" db="EMBL/GenBank/DDBJ databases">
        <authorList>
            <consortium name="Genoscope - CEA"/>
            <person name="William W."/>
        </authorList>
    </citation>
    <scope>NUCLEOTIDE SEQUENCE [LARGE SCALE GENOMIC DNA]</scope>
</reference>
<name>A0AAV2I728_LYMST</name>
<evidence type="ECO:0000313" key="4">
    <source>
        <dbReference type="Proteomes" id="UP001497497"/>
    </source>
</evidence>
<feature type="transmembrane region" description="Helical" evidence="2">
    <location>
        <begin position="185"/>
        <end position="205"/>
    </location>
</feature>
<keyword evidence="2" id="KW-0812">Transmembrane</keyword>
<feature type="transmembrane region" description="Helical" evidence="2">
    <location>
        <begin position="256"/>
        <end position="279"/>
    </location>
</feature>
<keyword evidence="2" id="KW-0472">Membrane</keyword>
<feature type="region of interest" description="Disordered" evidence="1">
    <location>
        <begin position="511"/>
        <end position="570"/>
    </location>
</feature>
<feature type="region of interest" description="Disordered" evidence="1">
    <location>
        <begin position="419"/>
        <end position="453"/>
    </location>
</feature>
<evidence type="ECO:0000313" key="3">
    <source>
        <dbReference type="EMBL" id="CAL1542001.1"/>
    </source>
</evidence>
<feature type="compositionally biased region" description="Polar residues" evidence="1">
    <location>
        <begin position="525"/>
        <end position="537"/>
    </location>
</feature>
<dbReference type="Proteomes" id="UP001497497">
    <property type="component" value="Unassembled WGS sequence"/>
</dbReference>
<feature type="transmembrane region" description="Helical" evidence="2">
    <location>
        <begin position="107"/>
        <end position="133"/>
    </location>
</feature>
<dbReference type="EMBL" id="CAXITT010000465">
    <property type="protein sequence ID" value="CAL1542001.1"/>
    <property type="molecule type" value="Genomic_DNA"/>
</dbReference>
<feature type="transmembrane region" description="Helical" evidence="2">
    <location>
        <begin position="217"/>
        <end position="236"/>
    </location>
</feature>
<protein>
    <submittedName>
        <fullName evidence="3">Uncharacterized protein</fullName>
    </submittedName>
</protein>
<feature type="compositionally biased region" description="Acidic residues" evidence="1">
    <location>
        <begin position="541"/>
        <end position="563"/>
    </location>
</feature>
<feature type="compositionally biased region" description="Basic and acidic residues" evidence="1">
    <location>
        <begin position="511"/>
        <end position="524"/>
    </location>
</feature>
<gene>
    <name evidence="3" type="ORF">GSLYS_00015607001</name>
</gene>
<organism evidence="3 4">
    <name type="scientific">Lymnaea stagnalis</name>
    <name type="common">Great pond snail</name>
    <name type="synonym">Helix stagnalis</name>
    <dbReference type="NCBI Taxonomy" id="6523"/>
    <lineage>
        <taxon>Eukaryota</taxon>
        <taxon>Metazoa</taxon>
        <taxon>Spiralia</taxon>
        <taxon>Lophotrochozoa</taxon>
        <taxon>Mollusca</taxon>
        <taxon>Gastropoda</taxon>
        <taxon>Heterobranchia</taxon>
        <taxon>Euthyneura</taxon>
        <taxon>Panpulmonata</taxon>
        <taxon>Hygrophila</taxon>
        <taxon>Lymnaeoidea</taxon>
        <taxon>Lymnaeidae</taxon>
        <taxon>Lymnaea</taxon>
    </lineage>
</organism>
<feature type="transmembrane region" description="Helical" evidence="2">
    <location>
        <begin position="76"/>
        <end position="95"/>
    </location>
</feature>
<accession>A0AAV2I728</accession>
<feature type="region of interest" description="Disordered" evidence="1">
    <location>
        <begin position="368"/>
        <end position="388"/>
    </location>
</feature>
<evidence type="ECO:0000256" key="2">
    <source>
        <dbReference type="SAM" id="Phobius"/>
    </source>
</evidence>
<comment type="caution">
    <text evidence="3">The sequence shown here is derived from an EMBL/GenBank/DDBJ whole genome shotgun (WGS) entry which is preliminary data.</text>
</comment>
<keyword evidence="4" id="KW-1185">Reference proteome</keyword>
<evidence type="ECO:0000256" key="1">
    <source>
        <dbReference type="SAM" id="MobiDB-lite"/>
    </source>
</evidence>
<dbReference type="AlphaFoldDB" id="A0AAV2I728"/>